<dbReference type="Gene3D" id="3.30.70.270">
    <property type="match status" value="1"/>
</dbReference>
<dbReference type="SMART" id="SM00267">
    <property type="entry name" value="GGDEF"/>
    <property type="match status" value="1"/>
</dbReference>
<name>A0A7C8FRJ6_9MICO</name>
<evidence type="ECO:0000256" key="2">
    <source>
        <dbReference type="SAM" id="Phobius"/>
    </source>
</evidence>
<accession>A0A7C8FRJ6</accession>
<feature type="domain" description="EAL" evidence="3">
    <location>
        <begin position="617"/>
        <end position="870"/>
    </location>
</feature>
<dbReference type="SUPFAM" id="SSF141868">
    <property type="entry name" value="EAL domain-like"/>
    <property type="match status" value="1"/>
</dbReference>
<evidence type="ECO:0000256" key="1">
    <source>
        <dbReference type="SAM" id="MobiDB-lite"/>
    </source>
</evidence>
<dbReference type="InterPro" id="IPR001633">
    <property type="entry name" value="EAL_dom"/>
</dbReference>
<dbReference type="PROSITE" id="PS50883">
    <property type="entry name" value="EAL"/>
    <property type="match status" value="1"/>
</dbReference>
<feature type="compositionally biased region" description="Low complexity" evidence="1">
    <location>
        <begin position="580"/>
        <end position="589"/>
    </location>
</feature>
<evidence type="ECO:0000313" key="6">
    <source>
        <dbReference type="Proteomes" id="UP000481339"/>
    </source>
</evidence>
<feature type="transmembrane region" description="Helical" evidence="2">
    <location>
        <begin position="163"/>
        <end position="184"/>
    </location>
</feature>
<dbReference type="SMART" id="SM00052">
    <property type="entry name" value="EAL"/>
    <property type="match status" value="1"/>
</dbReference>
<comment type="caution">
    <text evidence="5">The sequence shown here is derived from an EMBL/GenBank/DDBJ whole genome shotgun (WGS) entry which is preliminary data.</text>
</comment>
<dbReference type="InterPro" id="IPR043128">
    <property type="entry name" value="Rev_trsase/Diguanyl_cyclase"/>
</dbReference>
<dbReference type="InterPro" id="IPR029787">
    <property type="entry name" value="Nucleotide_cyclase"/>
</dbReference>
<dbReference type="RefSeq" id="WP_158035847.1">
    <property type="nucleotide sequence ID" value="NZ_BAAAZV010000003.1"/>
</dbReference>
<dbReference type="InterPro" id="IPR000160">
    <property type="entry name" value="GGDEF_dom"/>
</dbReference>
<evidence type="ECO:0000259" key="3">
    <source>
        <dbReference type="PROSITE" id="PS50883"/>
    </source>
</evidence>
<dbReference type="PANTHER" id="PTHR44757">
    <property type="entry name" value="DIGUANYLATE CYCLASE DGCP"/>
    <property type="match status" value="1"/>
</dbReference>
<dbReference type="NCBIfam" id="TIGR00254">
    <property type="entry name" value="GGDEF"/>
    <property type="match status" value="1"/>
</dbReference>
<feature type="transmembrane region" description="Helical" evidence="2">
    <location>
        <begin position="234"/>
        <end position="251"/>
    </location>
</feature>
<reference evidence="5 6" key="1">
    <citation type="submission" date="2019-09" db="EMBL/GenBank/DDBJ databases">
        <title>Phylogeny of genus Pseudoclavibacter and closely related genus.</title>
        <authorList>
            <person name="Li Y."/>
        </authorList>
    </citation>
    <scope>NUCLEOTIDE SEQUENCE [LARGE SCALE GENOMIC DNA]</scope>
    <source>
        <strain evidence="5 6">JCM 16921</strain>
    </source>
</reference>
<dbReference type="Pfam" id="PF00563">
    <property type="entry name" value="EAL"/>
    <property type="match status" value="1"/>
</dbReference>
<evidence type="ECO:0000313" key="5">
    <source>
        <dbReference type="EMBL" id="KAB1632925.1"/>
    </source>
</evidence>
<dbReference type="AlphaFoldDB" id="A0A7C8FRJ6"/>
<dbReference type="InterPro" id="IPR035919">
    <property type="entry name" value="EAL_sf"/>
</dbReference>
<organism evidence="5 6">
    <name type="scientific">Pseudoclavibacter caeni</name>
    <dbReference type="NCBI Taxonomy" id="908846"/>
    <lineage>
        <taxon>Bacteria</taxon>
        <taxon>Bacillati</taxon>
        <taxon>Actinomycetota</taxon>
        <taxon>Actinomycetes</taxon>
        <taxon>Micrococcales</taxon>
        <taxon>Microbacteriaceae</taxon>
        <taxon>Pseudoclavibacter</taxon>
    </lineage>
</organism>
<dbReference type="SUPFAM" id="SSF55073">
    <property type="entry name" value="Nucleotide cyclase"/>
    <property type="match status" value="1"/>
</dbReference>
<dbReference type="CDD" id="cd01949">
    <property type="entry name" value="GGDEF"/>
    <property type="match status" value="1"/>
</dbReference>
<evidence type="ECO:0000259" key="4">
    <source>
        <dbReference type="PROSITE" id="PS50887"/>
    </source>
</evidence>
<dbReference type="Pfam" id="PF00990">
    <property type="entry name" value="GGDEF"/>
    <property type="match status" value="1"/>
</dbReference>
<sequence length="870" mass="94567">MAHLTPHLTVTPTQTVVDEVSRYPYRVRLGVALPVALLVLAGVVGSVSFTITRILAGAPMPNWAYTALVVFSMVLLRGVGVQVTRGSHALRMTLLAPLVVYLYIGGAYTSAYPIWAVTTFVVLQFAGYDRRSGLLQALTTAFIGLVFSLTTGVATLVGLPSPVAVLVGTVVSVCSLPLVFRRMLTMEGVEPVRMHWRRLVQIMVGETLACWAAIGADHLGDAIDGGGRFQDLLDVRAVVLLVVTIIVVTWYERYRRRMLRRQLDAMVRAALALPWDDSDTPVLVRLEEFARRAIPNGTVTLRDRPPRAAEIGEQVHAPDGGGSWLVVTSRDNMTPFSRTEQHIVEGLAHMASVTLASRRRIDDLAQRANTDDLTGVLNYRGFRLTAQRVIDETGIVPPVLYLDLDDFKAVNDVHGHHAGNLVLEEVARRLRGALRPNDVIGRIGGDEFVVMLPGTTDEDAARAVARRVQQGINRPMHIDGQVITLTVSVGVAGAVPGRTSVTDLLEEADERMYEGKKRRLGMGIEQLLMRAAHPVAGMGTAPGDEASTAQDRATAGRTTPEEPEETRDADSWVASGDRSTAQGTDARGATTGGSTAGTPARPSDWSNATSARGVITPSDLESQVRHGIEAGQLSVWFQPTVRLADAKVIGVEALVRYRDDHIGDVPPQLIVDVANRTGLLSRLTEQVVRGAFAGIERIRRADPEVASLNVNFEAGQVLDQALMDVLAEHVEAHPDVSFVFELSERSLDQATDDVLERLVAFTRDHGMMLALDDFGKAFSSVNSLVRFPANLLKLDKSLTDYLATQPERAGQLITGLTHLARTMSFTISAEGIETPGQRGRLQRVGVRYGQGFLFSRPKSADRLIDWLGAH</sequence>
<dbReference type="InterPro" id="IPR052155">
    <property type="entry name" value="Biofilm_reg_signaling"/>
</dbReference>
<dbReference type="PROSITE" id="PS50887">
    <property type="entry name" value="GGDEF"/>
    <property type="match status" value="1"/>
</dbReference>
<protein>
    <submittedName>
        <fullName evidence="5">EAL domain-containing protein</fullName>
    </submittedName>
</protein>
<dbReference type="Proteomes" id="UP000481339">
    <property type="component" value="Unassembled WGS sequence"/>
</dbReference>
<dbReference type="OrthoDB" id="23692at2"/>
<keyword evidence="2" id="KW-0472">Membrane</keyword>
<feature type="transmembrane region" description="Helical" evidence="2">
    <location>
        <begin position="31"/>
        <end position="51"/>
    </location>
</feature>
<dbReference type="Gene3D" id="3.20.20.450">
    <property type="entry name" value="EAL domain"/>
    <property type="match status" value="1"/>
</dbReference>
<proteinExistence type="predicted"/>
<feature type="transmembrane region" description="Helical" evidence="2">
    <location>
        <begin position="63"/>
        <end position="80"/>
    </location>
</feature>
<feature type="region of interest" description="Disordered" evidence="1">
    <location>
        <begin position="536"/>
        <end position="611"/>
    </location>
</feature>
<dbReference type="CDD" id="cd01948">
    <property type="entry name" value="EAL"/>
    <property type="match status" value="1"/>
</dbReference>
<keyword evidence="6" id="KW-1185">Reference proteome</keyword>
<dbReference type="EMBL" id="WBKA01000002">
    <property type="protein sequence ID" value="KAB1632925.1"/>
    <property type="molecule type" value="Genomic_DNA"/>
</dbReference>
<feature type="transmembrane region" description="Helical" evidence="2">
    <location>
        <begin position="100"/>
        <end position="123"/>
    </location>
</feature>
<dbReference type="PANTHER" id="PTHR44757:SF2">
    <property type="entry name" value="BIOFILM ARCHITECTURE MAINTENANCE PROTEIN MBAA"/>
    <property type="match status" value="1"/>
</dbReference>
<feature type="domain" description="GGDEF" evidence="4">
    <location>
        <begin position="395"/>
        <end position="532"/>
    </location>
</feature>
<keyword evidence="2" id="KW-0812">Transmembrane</keyword>
<keyword evidence="2" id="KW-1133">Transmembrane helix</keyword>
<gene>
    <name evidence="5" type="ORF">F8O02_03450</name>
</gene>
<feature type="transmembrane region" description="Helical" evidence="2">
    <location>
        <begin position="135"/>
        <end position="157"/>
    </location>
</feature>